<sequence length="154" mass="18234">MKSNFEVALERQEMPQFFRGQGQYLTRDGDWDEHLYCINWPGVFAYLRDHADGAQQLSSAFELYVYSVVETIEDCFGLRENLFCYYSTRTHWAPESIDLLGQLPEPCRRRIVQRLSWYRWQVENHARLLPERARRMTADGACAEFIDLPALPYN</sequence>
<accession>A0A1H4VG62</accession>
<proteinExistence type="predicted"/>
<dbReference type="AlphaFoldDB" id="A0A1H4VG62"/>
<protein>
    <submittedName>
        <fullName evidence="1">Uncharacterized protein</fullName>
    </submittedName>
</protein>
<name>A0A1H4VG62_9PSED</name>
<evidence type="ECO:0000313" key="1">
    <source>
        <dbReference type="EMBL" id="SEC79870.1"/>
    </source>
</evidence>
<gene>
    <name evidence="1" type="ORF">SAMN05216178_4916</name>
</gene>
<keyword evidence="2" id="KW-1185">Reference proteome</keyword>
<dbReference type="EMBL" id="FNTJ01000002">
    <property type="protein sequence ID" value="SEC79870.1"/>
    <property type="molecule type" value="Genomic_DNA"/>
</dbReference>
<evidence type="ECO:0000313" key="2">
    <source>
        <dbReference type="Proteomes" id="UP000198982"/>
    </source>
</evidence>
<dbReference type="RefSeq" id="WP_092318446.1">
    <property type="nucleotide sequence ID" value="NZ_FNTJ01000002.1"/>
</dbReference>
<reference evidence="2" key="1">
    <citation type="submission" date="2016-10" db="EMBL/GenBank/DDBJ databases">
        <authorList>
            <person name="Varghese N."/>
            <person name="Submissions S."/>
        </authorList>
    </citation>
    <scope>NUCLEOTIDE SEQUENCE [LARGE SCALE GENOMIC DNA]</scope>
    <source>
        <strain evidence="2">DSM 9751</strain>
    </source>
</reference>
<organism evidence="1 2">
    <name type="scientific">Pseudomonas saponiphila</name>
    <dbReference type="NCBI Taxonomy" id="556534"/>
    <lineage>
        <taxon>Bacteria</taxon>
        <taxon>Pseudomonadati</taxon>
        <taxon>Pseudomonadota</taxon>
        <taxon>Gammaproteobacteria</taxon>
        <taxon>Pseudomonadales</taxon>
        <taxon>Pseudomonadaceae</taxon>
        <taxon>Pseudomonas</taxon>
    </lineage>
</organism>
<dbReference type="Proteomes" id="UP000198982">
    <property type="component" value="Unassembled WGS sequence"/>
</dbReference>